<accession>A0AAW1P0G0</accession>
<keyword evidence="5 7" id="KW-0472">Membrane</keyword>
<feature type="transmembrane region" description="Helical" evidence="7">
    <location>
        <begin position="269"/>
        <end position="291"/>
    </location>
</feature>
<evidence type="ECO:0000313" key="8">
    <source>
        <dbReference type="EMBL" id="KAK9803784.1"/>
    </source>
</evidence>
<evidence type="ECO:0000313" key="9">
    <source>
        <dbReference type="Proteomes" id="UP001465755"/>
    </source>
</evidence>
<feature type="region of interest" description="Disordered" evidence="6">
    <location>
        <begin position="319"/>
        <end position="358"/>
    </location>
</feature>
<name>A0AAW1P0G0_9CHLO</name>
<dbReference type="Pfam" id="PF03239">
    <property type="entry name" value="FTR1"/>
    <property type="match status" value="1"/>
</dbReference>
<comment type="similarity">
    <text evidence="2">Belongs to the oxidase-dependent Fe transporter (OFeT) (TC 9.A.10.1) family.</text>
</comment>
<dbReference type="PANTHER" id="PTHR31632">
    <property type="entry name" value="IRON TRANSPORTER FTH1"/>
    <property type="match status" value="1"/>
</dbReference>
<sequence>MADIFSTAALLIMFREALEASVIISIMLQLCERLKASALRKYVWWGALSGVAVAFCLGIVFICLFWVAKNSVFSGEGKIVFEGFLFLLAGWLITILGFAMLKFKNYEKKWEAKIMESTRVNSKKGRSGVFILAFTTTLREGLEAVIFLAGTTAGSSPASIPLPGVIGIIIGLIVGVLLYYTGKAISDIAWFMIIMTVLLFLLGAGLTAHAIVQFQSVNWFGYAQLPLSARPWQVQQIWDWSSCCSAQINKNFFFGLLGTLFGYTEYGTAIWLFAWFGYWIEVGFVLTVRGLRGELTDAKSKYDRRQAALDLEERAAAPKSLSLGPSDGSYTKGVPDAKLGDSLEPESSGEMDPKLDQKLHPVDLGDEKLSPVVGKGHVAIEPLPVPKDGQELEMARV</sequence>
<protein>
    <recommendedName>
        <fullName evidence="10">Iron permease FTR1</fullName>
    </recommendedName>
</protein>
<feature type="transmembrane region" description="Helical" evidence="7">
    <location>
        <begin position="129"/>
        <end position="150"/>
    </location>
</feature>
<keyword evidence="3 7" id="KW-0812">Transmembrane</keyword>
<dbReference type="AlphaFoldDB" id="A0AAW1P0G0"/>
<evidence type="ECO:0000256" key="2">
    <source>
        <dbReference type="ARBA" id="ARBA00008333"/>
    </source>
</evidence>
<organism evidence="8 9">
    <name type="scientific">Symbiochloris irregularis</name>
    <dbReference type="NCBI Taxonomy" id="706552"/>
    <lineage>
        <taxon>Eukaryota</taxon>
        <taxon>Viridiplantae</taxon>
        <taxon>Chlorophyta</taxon>
        <taxon>core chlorophytes</taxon>
        <taxon>Trebouxiophyceae</taxon>
        <taxon>Trebouxiales</taxon>
        <taxon>Trebouxiaceae</taxon>
        <taxon>Symbiochloris</taxon>
    </lineage>
</organism>
<evidence type="ECO:0000256" key="4">
    <source>
        <dbReference type="ARBA" id="ARBA00022989"/>
    </source>
</evidence>
<evidence type="ECO:0000256" key="7">
    <source>
        <dbReference type="SAM" id="Phobius"/>
    </source>
</evidence>
<reference evidence="8 9" key="1">
    <citation type="journal article" date="2024" name="Nat. Commun.">
        <title>Phylogenomics reveals the evolutionary origins of lichenization in chlorophyte algae.</title>
        <authorList>
            <person name="Puginier C."/>
            <person name="Libourel C."/>
            <person name="Otte J."/>
            <person name="Skaloud P."/>
            <person name="Haon M."/>
            <person name="Grisel S."/>
            <person name="Petersen M."/>
            <person name="Berrin J.G."/>
            <person name="Delaux P.M."/>
            <person name="Dal Grande F."/>
            <person name="Keller J."/>
        </authorList>
    </citation>
    <scope>NUCLEOTIDE SEQUENCE [LARGE SCALE GENOMIC DNA]</scope>
    <source>
        <strain evidence="8 9">SAG 2036</strain>
    </source>
</reference>
<gene>
    <name evidence="8" type="ORF">WJX73_007360</name>
</gene>
<evidence type="ECO:0000256" key="6">
    <source>
        <dbReference type="SAM" id="MobiDB-lite"/>
    </source>
</evidence>
<feature type="transmembrane region" description="Helical" evidence="7">
    <location>
        <begin position="42"/>
        <end position="67"/>
    </location>
</feature>
<feature type="transmembrane region" description="Helical" evidence="7">
    <location>
        <begin position="162"/>
        <end position="181"/>
    </location>
</feature>
<comment type="subcellular location">
    <subcellularLocation>
        <location evidence="1">Membrane</location>
        <topology evidence="1">Multi-pass membrane protein</topology>
    </subcellularLocation>
</comment>
<dbReference type="InterPro" id="IPR004923">
    <property type="entry name" value="FTR1/Fip1/EfeU"/>
</dbReference>
<dbReference type="Proteomes" id="UP001465755">
    <property type="component" value="Unassembled WGS sequence"/>
</dbReference>
<keyword evidence="9" id="KW-1185">Reference proteome</keyword>
<dbReference type="GO" id="GO:0015093">
    <property type="term" value="F:ferrous iron transmembrane transporter activity"/>
    <property type="evidence" value="ECO:0007669"/>
    <property type="project" value="TreeGrafter"/>
</dbReference>
<evidence type="ECO:0000256" key="3">
    <source>
        <dbReference type="ARBA" id="ARBA00022692"/>
    </source>
</evidence>
<feature type="transmembrane region" description="Helical" evidence="7">
    <location>
        <begin position="188"/>
        <end position="212"/>
    </location>
</feature>
<comment type="caution">
    <text evidence="8">The sequence shown here is derived from an EMBL/GenBank/DDBJ whole genome shotgun (WGS) entry which is preliminary data.</text>
</comment>
<evidence type="ECO:0008006" key="10">
    <source>
        <dbReference type="Google" id="ProtNLM"/>
    </source>
</evidence>
<dbReference type="EMBL" id="JALJOQ010000056">
    <property type="protein sequence ID" value="KAK9803784.1"/>
    <property type="molecule type" value="Genomic_DNA"/>
</dbReference>
<proteinExistence type="inferred from homology"/>
<keyword evidence="4 7" id="KW-1133">Transmembrane helix</keyword>
<dbReference type="PANTHER" id="PTHR31632:SF2">
    <property type="entry name" value="PLASMA MEMBRANE IRON PERMEASE"/>
    <property type="match status" value="1"/>
</dbReference>
<evidence type="ECO:0000256" key="1">
    <source>
        <dbReference type="ARBA" id="ARBA00004141"/>
    </source>
</evidence>
<feature type="transmembrane region" description="Helical" evidence="7">
    <location>
        <begin position="79"/>
        <end position="101"/>
    </location>
</feature>
<dbReference type="GO" id="GO:0033573">
    <property type="term" value="C:high-affinity iron permease complex"/>
    <property type="evidence" value="ECO:0007669"/>
    <property type="project" value="InterPro"/>
</dbReference>
<evidence type="ECO:0000256" key="5">
    <source>
        <dbReference type="ARBA" id="ARBA00023136"/>
    </source>
</evidence>